<dbReference type="InterPro" id="IPR038720">
    <property type="entry name" value="YprB_RNase_H-like_dom"/>
</dbReference>
<organism evidence="2 3">
    <name type="scientific">Marine Group I thaumarchaeote</name>
    <dbReference type="NCBI Taxonomy" id="2511932"/>
    <lineage>
        <taxon>Archaea</taxon>
        <taxon>Nitrososphaerota</taxon>
        <taxon>Marine Group I</taxon>
    </lineage>
</organism>
<dbReference type="InterPro" id="IPR036397">
    <property type="entry name" value="RNaseH_sf"/>
</dbReference>
<dbReference type="InterPro" id="IPR012337">
    <property type="entry name" value="RNaseH-like_sf"/>
</dbReference>
<accession>A0A7K4MLX9</accession>
<evidence type="ECO:0000313" key="3">
    <source>
        <dbReference type="Proteomes" id="UP000568446"/>
    </source>
</evidence>
<dbReference type="GO" id="GO:0003676">
    <property type="term" value="F:nucleic acid binding"/>
    <property type="evidence" value="ECO:0007669"/>
    <property type="project" value="InterPro"/>
</dbReference>
<dbReference type="EMBL" id="JACATK010000043">
    <property type="protein sequence ID" value="NWJ30218.1"/>
    <property type="molecule type" value="Genomic_DNA"/>
</dbReference>
<dbReference type="AlphaFoldDB" id="A0A7K4MLX9"/>
<feature type="domain" description="YprB ribonuclease H-like" evidence="1">
    <location>
        <begin position="6"/>
        <end position="127"/>
    </location>
</feature>
<reference evidence="2 3" key="1">
    <citation type="journal article" date="2019" name="Environ. Microbiol.">
        <title>Genomics insights into ecotype formation of ammonia-oxidizing archaea in the deep ocean.</title>
        <authorList>
            <person name="Wang Y."/>
            <person name="Huang J.M."/>
            <person name="Cui G.J."/>
            <person name="Nunoura T."/>
            <person name="Takaki Y."/>
            <person name="Li W.L."/>
            <person name="Li J."/>
            <person name="Gao Z.M."/>
            <person name="Takai K."/>
            <person name="Zhang A.Q."/>
            <person name="Stepanauskas R."/>
        </authorList>
    </citation>
    <scope>NUCLEOTIDE SEQUENCE [LARGE SCALE GENOMIC DNA]</scope>
    <source>
        <strain evidence="2 3">C4</strain>
    </source>
</reference>
<sequence>MNEKIVCLDIETENTGTDIKDGNKRIISIQLYNDEIEEIYYDNSNDTNIEKGKERIKSLLDDGFIFVGYNLINFDVPLIKKFLDIEIPLSSIIEIMEMNKVIELRKNLKKYKLEDVCNELGVECTHKKLLIPFAEQYKNKLDVIERAKMEGAKTASIKGWSLEFCRKRALDLISGGLAILDTYNKFIRSNGSSDSIFYKYAIGDVRTEYNLYRKLRTMN</sequence>
<protein>
    <submittedName>
        <fullName evidence="2">Ribonuclease H-like domain-containing protein</fullName>
    </submittedName>
</protein>
<proteinExistence type="predicted"/>
<dbReference type="Proteomes" id="UP000568446">
    <property type="component" value="Unassembled WGS sequence"/>
</dbReference>
<evidence type="ECO:0000259" key="1">
    <source>
        <dbReference type="Pfam" id="PF13482"/>
    </source>
</evidence>
<gene>
    <name evidence="2" type="ORF">HX850_04815</name>
</gene>
<dbReference type="Pfam" id="PF13482">
    <property type="entry name" value="RNase_H_2"/>
    <property type="match status" value="1"/>
</dbReference>
<dbReference type="Gene3D" id="3.30.420.10">
    <property type="entry name" value="Ribonuclease H-like superfamily/Ribonuclease H"/>
    <property type="match status" value="1"/>
</dbReference>
<comment type="caution">
    <text evidence="2">The sequence shown here is derived from an EMBL/GenBank/DDBJ whole genome shotgun (WGS) entry which is preliminary data.</text>
</comment>
<dbReference type="SUPFAM" id="SSF53098">
    <property type="entry name" value="Ribonuclease H-like"/>
    <property type="match status" value="1"/>
</dbReference>
<evidence type="ECO:0000313" key="2">
    <source>
        <dbReference type="EMBL" id="NWJ30218.1"/>
    </source>
</evidence>
<name>A0A7K4MLX9_9ARCH</name>